<name>A0A0E9TC07_ANGAN</name>
<organism evidence="1">
    <name type="scientific">Anguilla anguilla</name>
    <name type="common">European freshwater eel</name>
    <name type="synonym">Muraena anguilla</name>
    <dbReference type="NCBI Taxonomy" id="7936"/>
    <lineage>
        <taxon>Eukaryota</taxon>
        <taxon>Metazoa</taxon>
        <taxon>Chordata</taxon>
        <taxon>Craniata</taxon>
        <taxon>Vertebrata</taxon>
        <taxon>Euteleostomi</taxon>
        <taxon>Actinopterygii</taxon>
        <taxon>Neopterygii</taxon>
        <taxon>Teleostei</taxon>
        <taxon>Anguilliformes</taxon>
        <taxon>Anguillidae</taxon>
        <taxon>Anguilla</taxon>
    </lineage>
</organism>
<sequence length="30" mass="3561">MSENQKMYHPFRVQSSVITNILTWLVLVIL</sequence>
<reference evidence="1" key="1">
    <citation type="submission" date="2014-11" db="EMBL/GenBank/DDBJ databases">
        <authorList>
            <person name="Amaro Gonzalez C."/>
        </authorList>
    </citation>
    <scope>NUCLEOTIDE SEQUENCE</scope>
</reference>
<dbReference type="AlphaFoldDB" id="A0A0E9TC07"/>
<accession>A0A0E9TC07</accession>
<proteinExistence type="predicted"/>
<evidence type="ECO:0000313" key="1">
    <source>
        <dbReference type="EMBL" id="JAH50233.1"/>
    </source>
</evidence>
<protein>
    <submittedName>
        <fullName evidence="1">Uncharacterized protein</fullName>
    </submittedName>
</protein>
<reference evidence="1" key="2">
    <citation type="journal article" date="2015" name="Fish Shellfish Immunol.">
        <title>Early steps in the European eel (Anguilla anguilla)-Vibrio vulnificus interaction in the gills: Role of the RtxA13 toxin.</title>
        <authorList>
            <person name="Callol A."/>
            <person name="Pajuelo D."/>
            <person name="Ebbesson L."/>
            <person name="Teles M."/>
            <person name="MacKenzie S."/>
            <person name="Amaro C."/>
        </authorList>
    </citation>
    <scope>NUCLEOTIDE SEQUENCE</scope>
</reference>
<dbReference type="EMBL" id="GBXM01058344">
    <property type="protein sequence ID" value="JAH50233.1"/>
    <property type="molecule type" value="Transcribed_RNA"/>
</dbReference>